<reference evidence="8" key="1">
    <citation type="submission" date="2021-01" db="EMBL/GenBank/DDBJ databases">
        <authorList>
            <person name="Li R."/>
            <person name="Bekaert M."/>
        </authorList>
    </citation>
    <scope>NUCLEOTIDE SEQUENCE</scope>
    <source>
        <strain evidence="8">Farmed</strain>
    </source>
</reference>
<evidence type="ECO:0000259" key="7">
    <source>
        <dbReference type="Pfam" id="PF01281"/>
    </source>
</evidence>
<dbReference type="Pfam" id="PF01281">
    <property type="entry name" value="Ribosomal_L9_N"/>
    <property type="match status" value="1"/>
</dbReference>
<dbReference type="GO" id="GO:0005840">
    <property type="term" value="C:ribosome"/>
    <property type="evidence" value="ECO:0007669"/>
    <property type="project" value="UniProtKB-KW"/>
</dbReference>
<evidence type="ECO:0000256" key="5">
    <source>
        <dbReference type="ARBA" id="ARBA00035381"/>
    </source>
</evidence>
<dbReference type="Gene3D" id="3.40.5.10">
    <property type="entry name" value="Ribosomal protein L9, N-terminal domain"/>
    <property type="match status" value="1"/>
</dbReference>
<evidence type="ECO:0000256" key="2">
    <source>
        <dbReference type="ARBA" id="ARBA00022980"/>
    </source>
</evidence>
<dbReference type="SUPFAM" id="SSF55658">
    <property type="entry name" value="L9 N-domain-like"/>
    <property type="match status" value="1"/>
</dbReference>
<name>A0A812DM45_ACAPH</name>
<comment type="caution">
    <text evidence="8">The sequence shown here is derived from an EMBL/GenBank/DDBJ whole genome shotgun (WGS) entry which is preliminary data.</text>
</comment>
<evidence type="ECO:0000256" key="6">
    <source>
        <dbReference type="SAM" id="MobiDB-lite"/>
    </source>
</evidence>
<feature type="domain" description="Ribosomal protein L9" evidence="7">
    <location>
        <begin position="77"/>
        <end position="122"/>
    </location>
</feature>
<dbReference type="PANTHER" id="PTHR21368">
    <property type="entry name" value="50S RIBOSOMAL PROTEIN L9"/>
    <property type="match status" value="1"/>
</dbReference>
<dbReference type="InterPro" id="IPR020070">
    <property type="entry name" value="Ribosomal_bL9_N"/>
</dbReference>
<dbReference type="GO" id="GO:0003735">
    <property type="term" value="F:structural constituent of ribosome"/>
    <property type="evidence" value="ECO:0007669"/>
    <property type="project" value="InterPro"/>
</dbReference>
<dbReference type="GO" id="GO:1990904">
    <property type="term" value="C:ribonucleoprotein complex"/>
    <property type="evidence" value="ECO:0007669"/>
    <property type="project" value="UniProtKB-KW"/>
</dbReference>
<organism evidence="8 9">
    <name type="scientific">Acanthosepion pharaonis</name>
    <name type="common">Pharaoh cuttlefish</name>
    <name type="synonym">Sepia pharaonis</name>
    <dbReference type="NCBI Taxonomy" id="158019"/>
    <lineage>
        <taxon>Eukaryota</taxon>
        <taxon>Metazoa</taxon>
        <taxon>Spiralia</taxon>
        <taxon>Lophotrochozoa</taxon>
        <taxon>Mollusca</taxon>
        <taxon>Cephalopoda</taxon>
        <taxon>Coleoidea</taxon>
        <taxon>Decapodiformes</taxon>
        <taxon>Sepiida</taxon>
        <taxon>Sepiina</taxon>
        <taxon>Sepiidae</taxon>
        <taxon>Acanthosepion</taxon>
    </lineage>
</organism>
<dbReference type="OrthoDB" id="5555409at2759"/>
<feature type="region of interest" description="Disordered" evidence="6">
    <location>
        <begin position="223"/>
        <end position="243"/>
    </location>
</feature>
<evidence type="ECO:0000256" key="3">
    <source>
        <dbReference type="ARBA" id="ARBA00023274"/>
    </source>
</evidence>
<keyword evidence="2" id="KW-0689">Ribosomal protein</keyword>
<proteinExistence type="inferred from homology"/>
<evidence type="ECO:0000256" key="1">
    <source>
        <dbReference type="ARBA" id="ARBA00010605"/>
    </source>
</evidence>
<dbReference type="InterPro" id="IPR009027">
    <property type="entry name" value="Ribosomal_bL9/RNase_H1_N"/>
</dbReference>
<dbReference type="InterPro" id="IPR000244">
    <property type="entry name" value="Ribosomal_bL9"/>
</dbReference>
<protein>
    <recommendedName>
        <fullName evidence="4">Large ribosomal subunit protein bL9m</fullName>
    </recommendedName>
    <alternativeName>
        <fullName evidence="5">39S ribosomal protein L9, mitochondrial</fullName>
    </alternativeName>
</protein>
<evidence type="ECO:0000256" key="4">
    <source>
        <dbReference type="ARBA" id="ARBA00035194"/>
    </source>
</evidence>
<sequence>MSTKMALNILRNIPQFSSKLSASKWLPLLLQNRNTVILKRKWPVLFAKEGRVPILKYKNKVYELEENTCATKLPDIECILTQDIDGIGYKHELVSVKRKLFRKILYPAGMAMYASPENIKEFLSGEKPKRLGSPWARIAMDTLSTMFLVIPMSGDTPWTLTAKHIKVAFRLVGVEITEEAILLPEEPITEPQELEFQVTMNGMENVTVKSLILLKHKDATKDTIPPNLPPTFRETSKKKLWAS</sequence>
<dbReference type="EMBL" id="CAHIKZ030003595">
    <property type="protein sequence ID" value="CAE1302069.1"/>
    <property type="molecule type" value="Genomic_DNA"/>
</dbReference>
<keyword evidence="3" id="KW-0687">Ribonucleoprotein</keyword>
<accession>A0A812DM45</accession>
<evidence type="ECO:0000313" key="8">
    <source>
        <dbReference type="EMBL" id="CAE1302069.1"/>
    </source>
</evidence>
<dbReference type="GO" id="GO:0006412">
    <property type="term" value="P:translation"/>
    <property type="evidence" value="ECO:0007669"/>
    <property type="project" value="InterPro"/>
</dbReference>
<evidence type="ECO:0000313" key="9">
    <source>
        <dbReference type="Proteomes" id="UP000597762"/>
    </source>
</evidence>
<comment type="similarity">
    <text evidence="1">Belongs to the bacterial ribosomal protein bL9 family.</text>
</comment>
<dbReference type="InterPro" id="IPR036935">
    <property type="entry name" value="Ribosomal_bL9_N_sf"/>
</dbReference>
<dbReference type="AlphaFoldDB" id="A0A812DM45"/>
<dbReference type="Proteomes" id="UP000597762">
    <property type="component" value="Unassembled WGS sequence"/>
</dbReference>
<keyword evidence="9" id="KW-1185">Reference proteome</keyword>
<gene>
    <name evidence="8" type="ORF">SPHA_54759</name>
</gene>